<proteinExistence type="predicted"/>
<dbReference type="EMBL" id="VOIH02000005">
    <property type="protein sequence ID" value="KAF3446955.1"/>
    <property type="molecule type" value="Genomic_DNA"/>
</dbReference>
<gene>
    <name evidence="1" type="ORF">FNV43_RR12135</name>
</gene>
<keyword evidence="2" id="KW-1185">Reference proteome</keyword>
<protein>
    <submittedName>
        <fullName evidence="1">Uncharacterized protein</fullName>
    </submittedName>
</protein>
<evidence type="ECO:0000313" key="1">
    <source>
        <dbReference type="EMBL" id="KAF3446955.1"/>
    </source>
</evidence>
<comment type="caution">
    <text evidence="1">The sequence shown here is derived from an EMBL/GenBank/DDBJ whole genome shotgun (WGS) entry which is preliminary data.</text>
</comment>
<reference evidence="1" key="1">
    <citation type="submission" date="2020-03" db="EMBL/GenBank/DDBJ databases">
        <title>A high-quality chromosome-level genome assembly of a woody plant with both climbing and erect habits, Rhamnella rubrinervis.</title>
        <authorList>
            <person name="Lu Z."/>
            <person name="Yang Y."/>
            <person name="Zhu X."/>
            <person name="Sun Y."/>
        </authorList>
    </citation>
    <scope>NUCLEOTIDE SEQUENCE</scope>
    <source>
        <strain evidence="1">BYM</strain>
        <tissue evidence="1">Leaf</tissue>
    </source>
</reference>
<accession>A0A8K0H7Q3</accession>
<name>A0A8K0H7Q3_9ROSA</name>
<dbReference type="AlphaFoldDB" id="A0A8K0H7Q3"/>
<sequence length="234" mass="25625">MLGALSFPIWSSHQVIVVSDLHIWALKVFRIIFPSDPLACSIKCDNSPVFDGLRLAVGGNCGMMNLGGRARENLLDAVTLLHPDLSGSEDLLQRLLQDSHDVFKRQGVKAVVRFLRGTLSFKVTGCECRGSIGDLPARLGTEEASDSDTIVFVEITLLEHEIKRKSGPGCGRKGLNAKSNLVLKDRMTSLRKALVFPTEWGAFEVFIGGEVFLIPHVSLPPLFLTTYGWECGSD</sequence>
<dbReference type="Proteomes" id="UP000796880">
    <property type="component" value="Unassembled WGS sequence"/>
</dbReference>
<evidence type="ECO:0000313" key="2">
    <source>
        <dbReference type="Proteomes" id="UP000796880"/>
    </source>
</evidence>
<organism evidence="1 2">
    <name type="scientific">Rhamnella rubrinervis</name>
    <dbReference type="NCBI Taxonomy" id="2594499"/>
    <lineage>
        <taxon>Eukaryota</taxon>
        <taxon>Viridiplantae</taxon>
        <taxon>Streptophyta</taxon>
        <taxon>Embryophyta</taxon>
        <taxon>Tracheophyta</taxon>
        <taxon>Spermatophyta</taxon>
        <taxon>Magnoliopsida</taxon>
        <taxon>eudicotyledons</taxon>
        <taxon>Gunneridae</taxon>
        <taxon>Pentapetalae</taxon>
        <taxon>rosids</taxon>
        <taxon>fabids</taxon>
        <taxon>Rosales</taxon>
        <taxon>Rhamnaceae</taxon>
        <taxon>rhamnoid group</taxon>
        <taxon>Rhamneae</taxon>
        <taxon>Rhamnella</taxon>
    </lineage>
</organism>